<feature type="compositionally biased region" description="Basic and acidic residues" evidence="1">
    <location>
        <begin position="507"/>
        <end position="520"/>
    </location>
</feature>
<organism evidence="3 4">
    <name type="scientific">Mycolicibacterium psychrotolerans</name>
    <dbReference type="NCBI Taxonomy" id="216929"/>
    <lineage>
        <taxon>Bacteria</taxon>
        <taxon>Bacillati</taxon>
        <taxon>Actinomycetota</taxon>
        <taxon>Actinomycetes</taxon>
        <taxon>Mycobacteriales</taxon>
        <taxon>Mycobacteriaceae</taxon>
        <taxon>Mycolicibacterium</taxon>
    </lineage>
</organism>
<evidence type="ECO:0000256" key="1">
    <source>
        <dbReference type="SAM" id="MobiDB-lite"/>
    </source>
</evidence>
<dbReference type="InterPro" id="IPR003870">
    <property type="entry name" value="DUF222"/>
</dbReference>
<sequence>MYDSTVPAVASLAGAGDADLVDIVRGCGAAAARAEAVKLAAIVELWERRRAPERARWACDDWDATAAEIGCALNISSGRASGQMDLGLALRDRLPRLGRLLAAGQVPVTLVTTIVFRAALVVDPAVLARLDGVFVDAVREWGLLSQKKLETAVDAWIERYDPDAVRRLRTGMQGRSFTVGDRDDKTGLTSAFGKLATPDAAILAHRLAVMVHSVCEDDPRTLDQRRADSLGAIAAGSFVLTCRCGHPDCPAAQVDDGRATSFTIGVIADHTALDATPDATLHGDPAEQPAEGEPQSQASEPEPASEPAPQPEPASEPAPPPAPKRRTAALIPGFRGAIVPAPLLAELIAHGARVRVLNPLDALTATDGYRPSAALERFVRARDLTCRFPGCDRAAVFADIDHTEPYPHGATHPANTKCYCRQHHLVKTFWEGWTDAQAPDGTVRVTTPTGHTYTTTPLSTLLFPSWNTTTPPPPPTSGPTPPRRPGRGLMMPTRRRTRAHNRAAYIARERELNARQRQHDQAAAAQAATERAAKHQARQHNTVATPEPDYGDDPPPF</sequence>
<dbReference type="CDD" id="cd00085">
    <property type="entry name" value="HNHc"/>
    <property type="match status" value="1"/>
</dbReference>
<name>A0A7I7MJT0_9MYCO</name>
<dbReference type="SMART" id="SM00507">
    <property type="entry name" value="HNHc"/>
    <property type="match status" value="1"/>
</dbReference>
<feature type="region of interest" description="Disordered" evidence="1">
    <location>
        <begin position="276"/>
        <end position="327"/>
    </location>
</feature>
<evidence type="ECO:0000259" key="2">
    <source>
        <dbReference type="SMART" id="SM00507"/>
    </source>
</evidence>
<dbReference type="KEGG" id="mpsc:MPSYJ_52440"/>
<feature type="compositionally biased region" description="Pro residues" evidence="1">
    <location>
        <begin position="470"/>
        <end position="483"/>
    </location>
</feature>
<accession>A0A7I7MJT0</accession>
<dbReference type="EMBL" id="AP022574">
    <property type="protein sequence ID" value="BBX71783.1"/>
    <property type="molecule type" value="Genomic_DNA"/>
</dbReference>
<dbReference type="InterPro" id="IPR003615">
    <property type="entry name" value="HNH_nuc"/>
</dbReference>
<dbReference type="Pfam" id="PF02720">
    <property type="entry name" value="DUF222"/>
    <property type="match status" value="1"/>
</dbReference>
<feature type="region of interest" description="Disordered" evidence="1">
    <location>
        <begin position="446"/>
        <end position="557"/>
    </location>
</feature>
<proteinExistence type="predicted"/>
<reference evidence="3 4" key="1">
    <citation type="journal article" date="2019" name="Emerg. Microbes Infect.">
        <title>Comprehensive subspecies identification of 175 nontuberculous mycobacteria species based on 7547 genomic profiles.</title>
        <authorList>
            <person name="Matsumoto Y."/>
            <person name="Kinjo T."/>
            <person name="Motooka D."/>
            <person name="Nabeya D."/>
            <person name="Jung N."/>
            <person name="Uechi K."/>
            <person name="Horii T."/>
            <person name="Iida T."/>
            <person name="Fujita J."/>
            <person name="Nakamura S."/>
        </authorList>
    </citation>
    <scope>NUCLEOTIDE SEQUENCE [LARGE SCALE GENOMIC DNA]</scope>
    <source>
        <strain evidence="3 4">JCM 13323</strain>
    </source>
</reference>
<feature type="domain" description="HNH nuclease" evidence="2">
    <location>
        <begin position="374"/>
        <end position="425"/>
    </location>
</feature>
<dbReference type="AlphaFoldDB" id="A0A7I7MJT0"/>
<evidence type="ECO:0000313" key="4">
    <source>
        <dbReference type="Proteomes" id="UP000466514"/>
    </source>
</evidence>
<feature type="compositionally biased region" description="Pro residues" evidence="1">
    <location>
        <begin position="304"/>
        <end position="322"/>
    </location>
</feature>
<keyword evidence="4" id="KW-1185">Reference proteome</keyword>
<evidence type="ECO:0000313" key="3">
    <source>
        <dbReference type="EMBL" id="BBX71783.1"/>
    </source>
</evidence>
<dbReference type="Proteomes" id="UP000466514">
    <property type="component" value="Chromosome"/>
</dbReference>
<dbReference type="RefSeq" id="WP_163726752.1">
    <property type="nucleotide sequence ID" value="NZ_AP022574.1"/>
</dbReference>
<feature type="compositionally biased region" description="Low complexity" evidence="1">
    <location>
        <begin position="521"/>
        <end position="530"/>
    </location>
</feature>
<feature type="compositionally biased region" description="Low complexity" evidence="1">
    <location>
        <begin position="446"/>
        <end position="464"/>
    </location>
</feature>
<gene>
    <name evidence="3" type="ORF">MPSYJ_52440</name>
</gene>
<protein>
    <recommendedName>
        <fullName evidence="2">HNH nuclease domain-containing protein</fullName>
    </recommendedName>
</protein>
<feature type="compositionally biased region" description="Low complexity" evidence="1">
    <location>
        <begin position="293"/>
        <end position="303"/>
    </location>
</feature>